<dbReference type="PROSITE" id="PS01330">
    <property type="entry name" value="PABS_1"/>
    <property type="match status" value="1"/>
</dbReference>
<feature type="binding site" evidence="4">
    <location>
        <position position="160"/>
    </location>
    <ligand>
        <name>S-methyl-5'-thioadenosine</name>
        <dbReference type="ChEBI" id="CHEBI:17509"/>
    </ligand>
</feature>
<feature type="binding site" evidence="4">
    <location>
        <position position="29"/>
    </location>
    <ligand>
        <name>S-methyl-5'-thioadenosine</name>
        <dbReference type="ChEBI" id="CHEBI:17509"/>
    </ligand>
</feature>
<evidence type="ECO:0000256" key="5">
    <source>
        <dbReference type="PROSITE-ProRule" id="PRU00354"/>
    </source>
</evidence>
<protein>
    <recommendedName>
        <fullName evidence="4">Polyamine aminopropyltransferase</fullName>
    </recommendedName>
    <alternativeName>
        <fullName evidence="4">Putrescine aminopropyltransferase</fullName>
        <shortName evidence="4">PAPT</shortName>
    </alternativeName>
    <alternativeName>
        <fullName evidence="4">Spermidine synthase</fullName>
        <shortName evidence="4">SPDS</shortName>
        <shortName evidence="4">SPDSY</shortName>
        <ecNumber evidence="4">2.5.1.16</ecNumber>
    </alternativeName>
</protein>
<comment type="pathway">
    <text evidence="4">Amine and polyamine biosynthesis; spermidine biosynthesis; spermidine from putrescine: step 1/1.</text>
</comment>
<dbReference type="PANTHER" id="PTHR11558">
    <property type="entry name" value="SPERMIDINE/SPERMINE SYNTHASE"/>
    <property type="match status" value="1"/>
</dbReference>
<dbReference type="PROSITE" id="PS51006">
    <property type="entry name" value="PABS_2"/>
    <property type="match status" value="1"/>
</dbReference>
<dbReference type="NCBIfam" id="NF002010">
    <property type="entry name" value="PRK00811.1"/>
    <property type="match status" value="1"/>
</dbReference>
<comment type="catalytic activity">
    <reaction evidence="4 7">
        <text>S-adenosyl 3-(methylsulfanyl)propylamine + putrescine = S-methyl-5'-thioadenosine + spermidine + H(+)</text>
        <dbReference type="Rhea" id="RHEA:12721"/>
        <dbReference type="ChEBI" id="CHEBI:15378"/>
        <dbReference type="ChEBI" id="CHEBI:17509"/>
        <dbReference type="ChEBI" id="CHEBI:57443"/>
        <dbReference type="ChEBI" id="CHEBI:57834"/>
        <dbReference type="ChEBI" id="CHEBI:326268"/>
        <dbReference type="EC" id="2.5.1.16"/>
    </reaction>
</comment>
<dbReference type="Pfam" id="PF17284">
    <property type="entry name" value="Spermine_synt_N"/>
    <property type="match status" value="1"/>
</dbReference>
<feature type="binding site" evidence="4">
    <location>
        <position position="60"/>
    </location>
    <ligand>
        <name>spermidine</name>
        <dbReference type="ChEBI" id="CHEBI:57834"/>
    </ligand>
</feature>
<dbReference type="GO" id="GO:0008295">
    <property type="term" value="P:spermidine biosynthetic process"/>
    <property type="evidence" value="ECO:0007669"/>
    <property type="project" value="UniProtKB-UniRule"/>
</dbReference>
<dbReference type="NCBIfam" id="TIGR00417">
    <property type="entry name" value="speE"/>
    <property type="match status" value="1"/>
</dbReference>
<reference evidence="9" key="2">
    <citation type="journal article" date="2021" name="PeerJ">
        <title>Extensive microbial diversity within the chicken gut microbiome revealed by metagenomics and culture.</title>
        <authorList>
            <person name="Gilroy R."/>
            <person name="Ravi A."/>
            <person name="Getino M."/>
            <person name="Pursley I."/>
            <person name="Horton D.L."/>
            <person name="Alikhan N.F."/>
            <person name="Baker D."/>
            <person name="Gharbi K."/>
            <person name="Hall N."/>
            <person name="Watson M."/>
            <person name="Adriaenssens E.M."/>
            <person name="Foster-Nyarko E."/>
            <person name="Jarju S."/>
            <person name="Secka A."/>
            <person name="Antonio M."/>
            <person name="Oren A."/>
            <person name="Chaudhuri R.R."/>
            <person name="La Ragione R."/>
            <person name="Hildebrand F."/>
            <person name="Pallen M.J."/>
        </authorList>
    </citation>
    <scope>NUCLEOTIDE SEQUENCE</scope>
    <source>
        <strain evidence="9">CHK154-7741</strain>
    </source>
</reference>
<evidence type="ECO:0000256" key="1">
    <source>
        <dbReference type="ARBA" id="ARBA00007867"/>
    </source>
</evidence>
<feature type="active site" description="Proton acceptor" evidence="4 5">
    <location>
        <position position="153"/>
    </location>
</feature>
<dbReference type="GO" id="GO:0004766">
    <property type="term" value="F:spermidine synthase activity"/>
    <property type="evidence" value="ECO:0007669"/>
    <property type="project" value="UniProtKB-UniRule"/>
</dbReference>
<comment type="function">
    <text evidence="4">Catalyzes the irreversible transfer of a propylamine group from the amino donor S-adenosylmethioninamine (decarboxy-AdoMet) to putrescine (1,4-diaminobutane) to yield spermidine.</text>
</comment>
<evidence type="ECO:0000256" key="7">
    <source>
        <dbReference type="RuleBase" id="RU003837"/>
    </source>
</evidence>
<dbReference type="InterPro" id="IPR029063">
    <property type="entry name" value="SAM-dependent_MTases_sf"/>
</dbReference>
<dbReference type="NCBIfam" id="NF037959">
    <property type="entry name" value="MFS_SpdSyn"/>
    <property type="match status" value="1"/>
</dbReference>
<dbReference type="Pfam" id="PF01564">
    <property type="entry name" value="Spermine_synth"/>
    <property type="match status" value="1"/>
</dbReference>
<evidence type="ECO:0000256" key="2">
    <source>
        <dbReference type="ARBA" id="ARBA00022679"/>
    </source>
</evidence>
<evidence type="ECO:0000256" key="4">
    <source>
        <dbReference type="HAMAP-Rule" id="MF_00198"/>
    </source>
</evidence>
<keyword evidence="3 4" id="KW-0620">Polyamine biosynthesis</keyword>
<dbReference type="InterPro" id="IPR035246">
    <property type="entry name" value="Spermidine_synt_N"/>
</dbReference>
<dbReference type="EMBL" id="DVOD01000055">
    <property type="protein sequence ID" value="HIU92953.1"/>
    <property type="molecule type" value="Genomic_DNA"/>
</dbReference>
<feature type="binding site" evidence="4">
    <location>
        <begin position="153"/>
        <end position="156"/>
    </location>
    <ligand>
        <name>spermidine</name>
        <dbReference type="ChEBI" id="CHEBI:57834"/>
    </ligand>
</feature>
<comment type="subunit">
    <text evidence="4">Homodimer or homotetramer.</text>
</comment>
<evidence type="ECO:0000256" key="3">
    <source>
        <dbReference type="ARBA" id="ARBA00023115"/>
    </source>
</evidence>
<dbReference type="EC" id="2.5.1.16" evidence="4"/>
<evidence type="ECO:0000256" key="6">
    <source>
        <dbReference type="RuleBase" id="RU003836"/>
    </source>
</evidence>
<dbReference type="Proteomes" id="UP000886748">
    <property type="component" value="Unassembled WGS sequence"/>
</dbReference>
<name>A0A9D1N0J0_9CLOT</name>
<comment type="caution">
    <text evidence="9">The sequence shown here is derived from an EMBL/GenBank/DDBJ whole genome shotgun (WGS) entry which is preliminary data.</text>
</comment>
<dbReference type="InterPro" id="IPR037163">
    <property type="entry name" value="Spermidine_synt_N_sf"/>
</dbReference>
<dbReference type="SUPFAM" id="SSF53335">
    <property type="entry name" value="S-adenosyl-L-methionine-dependent methyltransferases"/>
    <property type="match status" value="1"/>
</dbReference>
<dbReference type="HAMAP" id="MF_00198">
    <property type="entry name" value="Spermidine_synth"/>
    <property type="match status" value="1"/>
</dbReference>
<accession>A0A9D1N0J0</accession>
<feature type="binding site" evidence="4">
    <location>
        <position position="104"/>
    </location>
    <ligand>
        <name>S-methyl-5'-thioadenosine</name>
        <dbReference type="ChEBI" id="CHEBI:17509"/>
    </ligand>
</feature>
<feature type="binding site" evidence="4">
    <location>
        <position position="84"/>
    </location>
    <ligand>
        <name>spermidine</name>
        <dbReference type="ChEBI" id="CHEBI:57834"/>
    </ligand>
</feature>
<keyword evidence="4 7" id="KW-0745">Spermidine biosynthesis</keyword>
<dbReference type="PANTHER" id="PTHR11558:SF11">
    <property type="entry name" value="SPERMIDINE SYNTHASE"/>
    <property type="match status" value="1"/>
</dbReference>
<dbReference type="Gene3D" id="3.40.50.150">
    <property type="entry name" value="Vaccinia Virus protein VP39"/>
    <property type="match status" value="1"/>
</dbReference>
<evidence type="ECO:0000313" key="9">
    <source>
        <dbReference type="EMBL" id="HIU92953.1"/>
    </source>
</evidence>
<dbReference type="InterPro" id="IPR030374">
    <property type="entry name" value="PABS"/>
</dbReference>
<comment type="similarity">
    <text evidence="1 4 6">Belongs to the spermidine/spermine synthase family.</text>
</comment>
<gene>
    <name evidence="4 9" type="primary">speE</name>
    <name evidence="9" type="ORF">IAD26_07460</name>
</gene>
<dbReference type="InterPro" id="IPR001045">
    <property type="entry name" value="Spermi_synthase"/>
</dbReference>
<sequence length="276" mass="31349">MKYCELSKDGFGCCMTVKQTLFSGQSEFQKVDIFDTESMGRVLTLDGLMMTTERDEFYYHEMISHIPMMSHKNPESVLVIGGGDGGTIREVLKHDTVKKVVLCEIDGMVVDACKKYLPTIGCELDNPKVEVKIEDAIEFIKDKKACYDVILIDSTDPMGPGEGLFTEEFYTNVKEALKQGGIMAAQSESPFINQAEMKKMYPLLRKVFPIVDTFTGPIPSYPGGYWSWCFCSETVSPFDYLDEERAEKITKQCKIYNKEYHIARFALPNFVKELTK</sequence>
<dbReference type="CDD" id="cd02440">
    <property type="entry name" value="AdoMet_MTases"/>
    <property type="match status" value="1"/>
</dbReference>
<reference evidence="9" key="1">
    <citation type="submission" date="2020-10" db="EMBL/GenBank/DDBJ databases">
        <authorList>
            <person name="Gilroy R."/>
        </authorList>
    </citation>
    <scope>NUCLEOTIDE SEQUENCE</scope>
    <source>
        <strain evidence="9">CHK154-7741</strain>
    </source>
</reference>
<proteinExistence type="inferred from homology"/>
<feature type="binding site" evidence="4">
    <location>
        <begin position="135"/>
        <end position="136"/>
    </location>
    <ligand>
        <name>S-methyl-5'-thioadenosine</name>
        <dbReference type="ChEBI" id="CHEBI:17509"/>
    </ligand>
</feature>
<dbReference type="Gene3D" id="2.30.140.10">
    <property type="entry name" value="Spermidine synthase, tetramerisation domain"/>
    <property type="match status" value="1"/>
</dbReference>
<keyword evidence="2 4" id="KW-0808">Transferase</keyword>
<organism evidence="9 10">
    <name type="scientific">Candidatus Limenecus avicola</name>
    <dbReference type="NCBI Taxonomy" id="2840847"/>
    <lineage>
        <taxon>Bacteria</taxon>
        <taxon>Bacillati</taxon>
        <taxon>Bacillota</taxon>
        <taxon>Clostridia</taxon>
        <taxon>Eubacteriales</taxon>
        <taxon>Clostridiaceae</taxon>
        <taxon>Clostridiaceae incertae sedis</taxon>
        <taxon>Candidatus Limenecus</taxon>
    </lineage>
</organism>
<dbReference type="GO" id="GO:0005829">
    <property type="term" value="C:cytosol"/>
    <property type="evidence" value="ECO:0007669"/>
    <property type="project" value="TreeGrafter"/>
</dbReference>
<dbReference type="InterPro" id="IPR030373">
    <property type="entry name" value="PABS_CS"/>
</dbReference>
<evidence type="ECO:0000259" key="8">
    <source>
        <dbReference type="PROSITE" id="PS51006"/>
    </source>
</evidence>
<feature type="domain" description="PABS" evidence="8">
    <location>
        <begin position="1"/>
        <end position="233"/>
    </location>
</feature>
<dbReference type="AlphaFoldDB" id="A0A9D1N0J0"/>
<evidence type="ECO:0000313" key="10">
    <source>
        <dbReference type="Proteomes" id="UP000886748"/>
    </source>
</evidence>